<feature type="domain" description="Enoyl reductase (ER)" evidence="3">
    <location>
        <begin position="10"/>
        <end position="326"/>
    </location>
</feature>
<evidence type="ECO:0000313" key="4">
    <source>
        <dbReference type="EMBL" id="POR50828.1"/>
    </source>
</evidence>
<dbReference type="SUPFAM" id="SSF51735">
    <property type="entry name" value="NAD(P)-binding Rossmann-fold domains"/>
    <property type="match status" value="1"/>
</dbReference>
<organism evidence="4 5">
    <name type="scientific">Bosea psychrotolerans</name>
    <dbReference type="NCBI Taxonomy" id="1871628"/>
    <lineage>
        <taxon>Bacteria</taxon>
        <taxon>Pseudomonadati</taxon>
        <taxon>Pseudomonadota</taxon>
        <taxon>Alphaproteobacteria</taxon>
        <taxon>Hyphomicrobiales</taxon>
        <taxon>Boseaceae</taxon>
        <taxon>Bosea</taxon>
    </lineage>
</organism>
<keyword evidence="2" id="KW-0560">Oxidoreductase</keyword>
<dbReference type="PROSITE" id="PS01162">
    <property type="entry name" value="QOR_ZETA_CRYSTAL"/>
    <property type="match status" value="1"/>
</dbReference>
<sequence length="328" mass="34160">MRAIQLSRFGGPEVLEMVEVQPPTPGTGQILVRIHAAGVNFADTLMRQDRYAMTPPLPSILGSEYSGTVEAVGAGVSGIVIGERVAAAAFAAGAHFGGYADYAVIDANYAVPIPSELNFGEATALMVQGLTALHLVRQAPPAGKSILVNAAAGGVGSLLVQLAKRAGARAIIAAASTPDKRDFARSLGADFVIDYTQTDWAEKIRDRVPGGPDIIYESVGGDVTKASLRALAPLGRIVIYGALNIQAFQLGVPELLSLIFNNQSLSGMALVPLLTPEILANDLRELFDLAVKGELRVTVGGSFPLANAGDAHRAIETRATTGKVVLLA</sequence>
<dbReference type="GO" id="GO:0035925">
    <property type="term" value="F:mRNA 3'-UTR AU-rich region binding"/>
    <property type="evidence" value="ECO:0007669"/>
    <property type="project" value="TreeGrafter"/>
</dbReference>
<dbReference type="AlphaFoldDB" id="A0A2S4M7W8"/>
<dbReference type="Proteomes" id="UP000236919">
    <property type="component" value="Unassembled WGS sequence"/>
</dbReference>
<dbReference type="Pfam" id="PF00107">
    <property type="entry name" value="ADH_zinc_N"/>
    <property type="match status" value="1"/>
</dbReference>
<dbReference type="PANTHER" id="PTHR48106:SF13">
    <property type="entry name" value="QUINONE OXIDOREDUCTASE-RELATED"/>
    <property type="match status" value="1"/>
</dbReference>
<keyword evidence="5" id="KW-1185">Reference proteome</keyword>
<dbReference type="EMBL" id="PQFZ01000008">
    <property type="protein sequence ID" value="POR50828.1"/>
    <property type="molecule type" value="Genomic_DNA"/>
</dbReference>
<dbReference type="GO" id="GO:0070402">
    <property type="term" value="F:NADPH binding"/>
    <property type="evidence" value="ECO:0007669"/>
    <property type="project" value="TreeGrafter"/>
</dbReference>
<dbReference type="PANTHER" id="PTHR48106">
    <property type="entry name" value="QUINONE OXIDOREDUCTASE PIG3-RELATED"/>
    <property type="match status" value="1"/>
</dbReference>
<evidence type="ECO:0000256" key="1">
    <source>
        <dbReference type="ARBA" id="ARBA00022857"/>
    </source>
</evidence>
<dbReference type="OrthoDB" id="7355832at2"/>
<dbReference type="Gene3D" id="3.40.50.720">
    <property type="entry name" value="NAD(P)-binding Rossmann-like Domain"/>
    <property type="match status" value="1"/>
</dbReference>
<gene>
    <name evidence="4" type="ORF">CYD53_10876</name>
</gene>
<dbReference type="GO" id="GO:0008270">
    <property type="term" value="F:zinc ion binding"/>
    <property type="evidence" value="ECO:0007669"/>
    <property type="project" value="InterPro"/>
</dbReference>
<protein>
    <submittedName>
        <fullName evidence="4">NADPH:quinone reductase-like Zn-dependent oxidoreductase</fullName>
    </submittedName>
</protein>
<dbReference type="InterPro" id="IPR013149">
    <property type="entry name" value="ADH-like_C"/>
</dbReference>
<proteinExistence type="predicted"/>
<keyword evidence="1" id="KW-0521">NADP</keyword>
<dbReference type="InterPro" id="IPR013154">
    <property type="entry name" value="ADH-like_N"/>
</dbReference>
<dbReference type="RefSeq" id="WP_103718938.1">
    <property type="nucleotide sequence ID" value="NZ_PQFZ01000008.1"/>
</dbReference>
<dbReference type="GO" id="GO:0005829">
    <property type="term" value="C:cytosol"/>
    <property type="evidence" value="ECO:0007669"/>
    <property type="project" value="TreeGrafter"/>
</dbReference>
<accession>A0A2S4M7W8</accession>
<dbReference type="InterPro" id="IPR036291">
    <property type="entry name" value="NAD(P)-bd_dom_sf"/>
</dbReference>
<reference evidence="4 5" key="1">
    <citation type="submission" date="2018-01" db="EMBL/GenBank/DDBJ databases">
        <title>Genomic Encyclopedia of Type Strains, Phase III (KMG-III): the genomes of soil and plant-associated and newly described type strains.</title>
        <authorList>
            <person name="Whitman W."/>
        </authorList>
    </citation>
    <scope>NUCLEOTIDE SEQUENCE [LARGE SCALE GENOMIC DNA]</scope>
    <source>
        <strain evidence="4 5">1131</strain>
    </source>
</reference>
<dbReference type="SUPFAM" id="SSF50129">
    <property type="entry name" value="GroES-like"/>
    <property type="match status" value="1"/>
</dbReference>
<dbReference type="InterPro" id="IPR020843">
    <property type="entry name" value="ER"/>
</dbReference>
<comment type="caution">
    <text evidence="4">The sequence shown here is derived from an EMBL/GenBank/DDBJ whole genome shotgun (WGS) entry which is preliminary data.</text>
</comment>
<dbReference type="GO" id="GO:0003960">
    <property type="term" value="F:quinone reductase (NADPH) activity"/>
    <property type="evidence" value="ECO:0007669"/>
    <property type="project" value="TreeGrafter"/>
</dbReference>
<dbReference type="Gene3D" id="3.90.180.10">
    <property type="entry name" value="Medium-chain alcohol dehydrogenases, catalytic domain"/>
    <property type="match status" value="1"/>
</dbReference>
<dbReference type="InterPro" id="IPR002364">
    <property type="entry name" value="Quin_OxRdtase/zeta-crystal_CS"/>
</dbReference>
<dbReference type="InterPro" id="IPR011032">
    <property type="entry name" value="GroES-like_sf"/>
</dbReference>
<evidence type="ECO:0000259" key="3">
    <source>
        <dbReference type="SMART" id="SM00829"/>
    </source>
</evidence>
<name>A0A2S4M7W8_9HYPH</name>
<dbReference type="Pfam" id="PF08240">
    <property type="entry name" value="ADH_N"/>
    <property type="match status" value="1"/>
</dbReference>
<evidence type="ECO:0000256" key="2">
    <source>
        <dbReference type="ARBA" id="ARBA00023002"/>
    </source>
</evidence>
<dbReference type="SMART" id="SM00829">
    <property type="entry name" value="PKS_ER"/>
    <property type="match status" value="1"/>
</dbReference>
<evidence type="ECO:0000313" key="5">
    <source>
        <dbReference type="Proteomes" id="UP000236919"/>
    </source>
</evidence>